<name>A0ABV7HW95_9GAMM</name>
<dbReference type="EMBL" id="JBHRTL010000007">
    <property type="protein sequence ID" value="MFC3155932.1"/>
    <property type="molecule type" value="Genomic_DNA"/>
</dbReference>
<accession>A0ABV7HW95</accession>
<reference evidence="2" key="1">
    <citation type="journal article" date="2019" name="Int. J. Syst. Evol. Microbiol.">
        <title>The Global Catalogue of Microorganisms (GCM) 10K type strain sequencing project: providing services to taxonomists for standard genome sequencing and annotation.</title>
        <authorList>
            <consortium name="The Broad Institute Genomics Platform"/>
            <consortium name="The Broad Institute Genome Sequencing Center for Infectious Disease"/>
            <person name="Wu L."/>
            <person name="Ma J."/>
        </authorList>
    </citation>
    <scope>NUCLEOTIDE SEQUENCE [LARGE SCALE GENOMIC DNA]</scope>
    <source>
        <strain evidence="2">KCTC 52141</strain>
    </source>
</reference>
<gene>
    <name evidence="1" type="ORF">ACFOEB_12025</name>
</gene>
<dbReference type="Pfam" id="PF05728">
    <property type="entry name" value="UPF0227"/>
    <property type="match status" value="1"/>
</dbReference>
<keyword evidence="2" id="KW-1185">Reference proteome</keyword>
<dbReference type="GO" id="GO:0016787">
    <property type="term" value="F:hydrolase activity"/>
    <property type="evidence" value="ECO:0007669"/>
    <property type="project" value="UniProtKB-KW"/>
</dbReference>
<keyword evidence="1" id="KW-0378">Hydrolase</keyword>
<dbReference type="InterPro" id="IPR008886">
    <property type="entry name" value="UPF0227/Esterase_YqiA"/>
</dbReference>
<comment type="caution">
    <text evidence="1">The sequence shown here is derived from an EMBL/GenBank/DDBJ whole genome shotgun (WGS) entry which is preliminary data.</text>
</comment>
<dbReference type="Proteomes" id="UP001595548">
    <property type="component" value="Unassembled WGS sequence"/>
</dbReference>
<dbReference type="PANTHER" id="PTHR35602:SF3">
    <property type="entry name" value="ESTERASE YQIA"/>
    <property type="match status" value="1"/>
</dbReference>
<dbReference type="Gene3D" id="3.40.50.1820">
    <property type="entry name" value="alpha/beta hydrolase"/>
    <property type="match status" value="1"/>
</dbReference>
<evidence type="ECO:0000313" key="1">
    <source>
        <dbReference type="EMBL" id="MFC3155932.1"/>
    </source>
</evidence>
<dbReference type="InterPro" id="IPR029058">
    <property type="entry name" value="AB_hydrolase_fold"/>
</dbReference>
<dbReference type="SUPFAM" id="SSF53474">
    <property type="entry name" value="alpha/beta-Hydrolases"/>
    <property type="match status" value="1"/>
</dbReference>
<dbReference type="RefSeq" id="WP_339618182.1">
    <property type="nucleotide sequence ID" value="NZ_AP031500.1"/>
</dbReference>
<dbReference type="PANTHER" id="PTHR35602">
    <property type="entry name" value="ESTERASE YQIA-RELATED"/>
    <property type="match status" value="1"/>
</dbReference>
<organism evidence="1 2">
    <name type="scientific">Gilvimarinus japonicus</name>
    <dbReference type="NCBI Taxonomy" id="1796469"/>
    <lineage>
        <taxon>Bacteria</taxon>
        <taxon>Pseudomonadati</taxon>
        <taxon>Pseudomonadota</taxon>
        <taxon>Gammaproteobacteria</taxon>
        <taxon>Cellvibrionales</taxon>
        <taxon>Cellvibrionaceae</taxon>
        <taxon>Gilvimarinus</taxon>
    </lineage>
</organism>
<protein>
    <submittedName>
        <fullName evidence="1">YqiA/YcfP family alpha/beta fold hydrolase</fullName>
    </submittedName>
</protein>
<sequence>MPAVVYLHGFLSSPGSHKAQRLKSWIAQNAPELSFHCPHLTPYPAQTRRELDALLEFLQPEPVWVIGSSLGGFWATWLVEHYGVPAVIINPSVRPWDFMPEYLGVDLASYHTDDSYRLGAAHIDEIKAVDCTPIKRPHNYWLMVQTGDETLDYRQAVEKYRECRQLVEPEGDHSFVGFEHHIADIIEFFRAFSAAR</sequence>
<proteinExistence type="predicted"/>
<evidence type="ECO:0000313" key="2">
    <source>
        <dbReference type="Proteomes" id="UP001595548"/>
    </source>
</evidence>